<dbReference type="Gene3D" id="3.40.50.410">
    <property type="entry name" value="von Willebrand factor, type A domain"/>
    <property type="match status" value="1"/>
</dbReference>
<dbReference type="FunFam" id="1.20.120.730:FF:000005">
    <property type="entry name" value="Protein transport protein SEC23"/>
    <property type="match status" value="1"/>
</dbReference>
<dbReference type="InterPro" id="IPR037364">
    <property type="entry name" value="Sec23"/>
</dbReference>
<dbReference type="InterPro" id="IPR037550">
    <property type="entry name" value="Sec23_C"/>
</dbReference>
<evidence type="ECO:0000256" key="2">
    <source>
        <dbReference type="ARBA" id="ARBA00022723"/>
    </source>
</evidence>
<dbReference type="Pfam" id="PF00626">
    <property type="entry name" value="Gelsolin"/>
    <property type="match status" value="1"/>
</dbReference>
<dbReference type="InterPro" id="IPR006896">
    <property type="entry name" value="Sec23/24_trunk_dom"/>
</dbReference>
<dbReference type="InterPro" id="IPR006900">
    <property type="entry name" value="Sec23/24_helical_dom"/>
</dbReference>
<dbReference type="EMBL" id="PKMF04000102">
    <property type="protein sequence ID" value="KAK7850334.1"/>
    <property type="molecule type" value="Genomic_DNA"/>
</dbReference>
<dbReference type="SUPFAM" id="SSF82754">
    <property type="entry name" value="C-terminal, gelsolin-like domain of Sec23/24"/>
    <property type="match status" value="1"/>
</dbReference>
<dbReference type="FunFam" id="2.30.30.380:FF:000001">
    <property type="entry name" value="Protein transport protein SEC23"/>
    <property type="match status" value="1"/>
</dbReference>
<dbReference type="Gene3D" id="2.30.30.380">
    <property type="entry name" value="Zn-finger domain of Sec23/24"/>
    <property type="match status" value="1"/>
</dbReference>
<dbReference type="AlphaFoldDB" id="A0AAW0LHE4"/>
<dbReference type="GO" id="GO:0008270">
    <property type="term" value="F:zinc ion binding"/>
    <property type="evidence" value="ECO:0007669"/>
    <property type="project" value="InterPro"/>
</dbReference>
<keyword evidence="8 10" id="KW-0968">Cytoplasmic vesicle</keyword>
<dbReference type="InterPro" id="IPR012990">
    <property type="entry name" value="Beta-sandwich_Sec23_24"/>
</dbReference>
<dbReference type="InterPro" id="IPR006895">
    <property type="entry name" value="Znf_Sec23_Sec24"/>
</dbReference>
<gene>
    <name evidence="16" type="primary">SEC23_1</name>
    <name evidence="16" type="ORF">CFP56_001207</name>
</gene>
<keyword evidence="5 10" id="KW-0931">ER-Golgi transport</keyword>
<dbReference type="SUPFAM" id="SSF81995">
    <property type="entry name" value="beta-sandwich domain of Sec23/24"/>
    <property type="match status" value="2"/>
</dbReference>
<dbReference type="GO" id="GO:0005096">
    <property type="term" value="F:GTPase activator activity"/>
    <property type="evidence" value="ECO:0007669"/>
    <property type="project" value="TreeGrafter"/>
</dbReference>
<dbReference type="GO" id="GO:0070971">
    <property type="term" value="C:endoplasmic reticulum exit site"/>
    <property type="evidence" value="ECO:0007669"/>
    <property type="project" value="TreeGrafter"/>
</dbReference>
<dbReference type="Pfam" id="PF04810">
    <property type="entry name" value="zf-Sec23_Sec24"/>
    <property type="match status" value="1"/>
</dbReference>
<evidence type="ECO:0000256" key="4">
    <source>
        <dbReference type="ARBA" id="ARBA00022833"/>
    </source>
</evidence>
<comment type="caution">
    <text evidence="16">The sequence shown here is derived from an EMBL/GenBank/DDBJ whole genome shotgun (WGS) entry which is preliminary data.</text>
</comment>
<evidence type="ECO:0000259" key="12">
    <source>
        <dbReference type="Pfam" id="PF04810"/>
    </source>
</evidence>
<keyword evidence="17" id="KW-1185">Reference proteome</keyword>
<accession>A0AAW0LHE4</accession>
<keyword evidence="4 10" id="KW-0862">Zinc</keyword>
<dbReference type="InterPro" id="IPR036465">
    <property type="entry name" value="vWFA_dom_sf"/>
</dbReference>
<dbReference type="GO" id="GO:0005789">
    <property type="term" value="C:endoplasmic reticulum membrane"/>
    <property type="evidence" value="ECO:0007669"/>
    <property type="project" value="UniProtKB-SubCell"/>
</dbReference>
<comment type="function">
    <text evidence="9 10">Component of the coat protein complex II (COPII) which promotes the formation of transport vesicles from the endoplasmic reticulum (ER). The coat has two main functions, the physical deformation of the endoplasmic reticulum membrane into vesicles and the selection of cargo molecules.</text>
</comment>
<evidence type="ECO:0000313" key="17">
    <source>
        <dbReference type="Proteomes" id="UP000237347"/>
    </source>
</evidence>
<evidence type="ECO:0000256" key="6">
    <source>
        <dbReference type="ARBA" id="ARBA00022927"/>
    </source>
</evidence>
<keyword evidence="1 10" id="KW-0813">Transport</keyword>
<dbReference type="Proteomes" id="UP000237347">
    <property type="component" value="Unassembled WGS sequence"/>
</dbReference>
<dbReference type="SUPFAM" id="SSF81811">
    <property type="entry name" value="Helical domain of Sec23/24"/>
    <property type="match status" value="1"/>
</dbReference>
<dbReference type="SUPFAM" id="SSF53300">
    <property type="entry name" value="vWA-like"/>
    <property type="match status" value="1"/>
</dbReference>
<evidence type="ECO:0000256" key="3">
    <source>
        <dbReference type="ARBA" id="ARBA00022824"/>
    </source>
</evidence>
<keyword evidence="3 10" id="KW-0256">Endoplasmic reticulum</keyword>
<keyword evidence="7 10" id="KW-0472">Membrane</keyword>
<evidence type="ECO:0000256" key="10">
    <source>
        <dbReference type="RuleBase" id="RU365030"/>
    </source>
</evidence>
<comment type="similarity">
    <text evidence="10">Belongs to the SEC23/SEC24 family. SEC23 subfamily.</text>
</comment>
<name>A0AAW0LHE4_QUESU</name>
<dbReference type="Pfam" id="PF04811">
    <property type="entry name" value="Sec23_trunk"/>
    <property type="match status" value="1"/>
</dbReference>
<dbReference type="InterPro" id="IPR029006">
    <property type="entry name" value="ADF-H/Gelsolin-like_dom_sf"/>
</dbReference>
<evidence type="ECO:0000256" key="5">
    <source>
        <dbReference type="ARBA" id="ARBA00022892"/>
    </source>
</evidence>
<dbReference type="SUPFAM" id="SSF82919">
    <property type="entry name" value="Zn-finger domain of Sec23/24"/>
    <property type="match status" value="1"/>
</dbReference>
<organism evidence="16 17">
    <name type="scientific">Quercus suber</name>
    <name type="common">Cork oak</name>
    <dbReference type="NCBI Taxonomy" id="58331"/>
    <lineage>
        <taxon>Eukaryota</taxon>
        <taxon>Viridiplantae</taxon>
        <taxon>Streptophyta</taxon>
        <taxon>Embryophyta</taxon>
        <taxon>Tracheophyta</taxon>
        <taxon>Spermatophyta</taxon>
        <taxon>Magnoliopsida</taxon>
        <taxon>eudicotyledons</taxon>
        <taxon>Gunneridae</taxon>
        <taxon>Pentapetalae</taxon>
        <taxon>rosids</taxon>
        <taxon>fabids</taxon>
        <taxon>Fagales</taxon>
        <taxon>Fagaceae</taxon>
        <taxon>Quercus</taxon>
    </lineage>
</organism>
<keyword evidence="2 10" id="KW-0479">Metal-binding</keyword>
<dbReference type="InterPro" id="IPR036180">
    <property type="entry name" value="Gelsolin-like_dom_sf"/>
</dbReference>
<feature type="domain" description="Sec23/Sec24 beta-sandwich" evidence="15">
    <location>
        <begin position="403"/>
        <end position="487"/>
    </location>
</feature>
<evidence type="ECO:0000313" key="16">
    <source>
        <dbReference type="EMBL" id="KAK7850334.1"/>
    </source>
</evidence>
<dbReference type="FunFam" id="3.40.20.10:FF:000014">
    <property type="entry name" value="Protein transport protein SEC23"/>
    <property type="match status" value="1"/>
</dbReference>
<sequence length="869" mass="95997">MAEFLELESQDGVRMPWNVIPGTKQESSNCVVPVSAIYSPIRPLPNLTLLPYSPLRCRTCRSVLNPFAIVDFAAKIWICPFCFQRNHFPPNYASISDDNLPAELFPHYTTIEYSQDSQIDQSPPLPPLVFLFVIDSCLIEEEMGFLKSSLSQAFDLLPDNSLVGLITFGTLVHVHELGFAQIPKTYVFRGNKDISKEQLLEHMSFFAKKPKPAGVIAGARDGLSTESISRFLLPKAECEFAFNSVLEELQKDPWGVPTDQRATRCTSTALSIAASLLGACVPGSGARIMAFIGGPSTEGSGAIVSKNLSDPIRSHKDLDKDSAPLYHKAVKFYEGLSKQLVHQGHVLDLFACALDQVGVAELKIAVERTGGLVVLAESFGHPVFKDSLRRIFRAGDYDLGLSSNGIFEINCSKDIKVQGIIGPCASLEKKGPLCSDTVIGQGNTTAWKMCGLDKATSLCLIFEVVKKESPDATIQSTSNQFYFQFLTGIFEINCSKDIKVQGIIGPCASLEKKGPLCSDTVIGQGNTTAWKMCGLDKATSLCLIFEVVKKESPDATIQSTSNQFYFQFLTYQHYSGQMRLRVTTLSRRWVAGPGSIQASFAVCLCLNQLMCTTSSEEEEADLVAGFDQEAAAVVMARQVSFKMETEAEFDPIRWLDKALIHLCSRFGDFQKESPSSFSLSPRLSIFPQFMFNLRRSQFVQVFNNSPDETAYFRMILNRENVANSVVMIQPSLISFSFHSGPEPALLDVASIAADRILLLDSYFTMVIFHGATIAQWRKAGYHNQPEHQAFAHLLQAPRDEADSIIKERFPVPRLVICDQHGSQARFLLAKLNPSATYNSDGPLPGGDVIFTDDVSFEVFLDHLQRLAVQ</sequence>
<keyword evidence="6 10" id="KW-0653">Protein transport</keyword>
<evidence type="ECO:0000259" key="13">
    <source>
        <dbReference type="Pfam" id="PF04811"/>
    </source>
</evidence>
<keyword evidence="10" id="KW-0963">Cytoplasm</keyword>
<dbReference type="Gene3D" id="3.40.20.10">
    <property type="entry name" value="Severin"/>
    <property type="match status" value="1"/>
</dbReference>
<feature type="domain" description="Gelsolin-like" evidence="11">
    <location>
        <begin position="740"/>
        <end position="827"/>
    </location>
</feature>
<proteinExistence type="inferred from homology"/>
<reference evidence="16 17" key="1">
    <citation type="journal article" date="2018" name="Sci. Data">
        <title>The draft genome sequence of cork oak.</title>
        <authorList>
            <person name="Ramos A.M."/>
            <person name="Usie A."/>
            <person name="Barbosa P."/>
            <person name="Barros P.M."/>
            <person name="Capote T."/>
            <person name="Chaves I."/>
            <person name="Simoes F."/>
            <person name="Abreu I."/>
            <person name="Carrasquinho I."/>
            <person name="Faro C."/>
            <person name="Guimaraes J.B."/>
            <person name="Mendonca D."/>
            <person name="Nobrega F."/>
            <person name="Rodrigues L."/>
            <person name="Saibo N.J.M."/>
            <person name="Varela M.C."/>
            <person name="Egas C."/>
            <person name="Matos J."/>
            <person name="Miguel C.M."/>
            <person name="Oliveira M.M."/>
            <person name="Ricardo C.P."/>
            <person name="Goncalves S."/>
        </authorList>
    </citation>
    <scope>NUCLEOTIDE SEQUENCE [LARGE SCALE GENOMIC DNA]</scope>
    <source>
        <strain evidence="17">cv. HL8</strain>
    </source>
</reference>
<evidence type="ECO:0000256" key="8">
    <source>
        <dbReference type="ARBA" id="ARBA00023329"/>
    </source>
</evidence>
<feature type="domain" description="Sec23/Sec24 helical" evidence="14">
    <location>
        <begin position="627"/>
        <end position="725"/>
    </location>
</feature>
<dbReference type="InterPro" id="IPR007123">
    <property type="entry name" value="Gelsolin-like_dom"/>
</dbReference>
<feature type="domain" description="Zinc finger Sec23/Sec24-type" evidence="12">
    <location>
        <begin position="54"/>
        <end position="92"/>
    </location>
</feature>
<evidence type="ECO:0000256" key="9">
    <source>
        <dbReference type="ARBA" id="ARBA00025471"/>
    </source>
</evidence>
<dbReference type="GO" id="GO:0090110">
    <property type="term" value="P:COPII-coated vesicle cargo loading"/>
    <property type="evidence" value="ECO:0007669"/>
    <property type="project" value="TreeGrafter"/>
</dbReference>
<dbReference type="FunFam" id="3.40.50.410:FF:000008">
    <property type="entry name" value="Protein transport protein SEC23"/>
    <property type="match status" value="1"/>
</dbReference>
<evidence type="ECO:0000256" key="7">
    <source>
        <dbReference type="ARBA" id="ARBA00023136"/>
    </source>
</evidence>
<dbReference type="InterPro" id="IPR036174">
    <property type="entry name" value="Znf_Sec23_Sec24_sf"/>
</dbReference>
<dbReference type="Gene3D" id="1.20.120.730">
    <property type="entry name" value="Sec23/Sec24 helical domain"/>
    <property type="match status" value="1"/>
</dbReference>
<evidence type="ECO:0000259" key="11">
    <source>
        <dbReference type="Pfam" id="PF00626"/>
    </source>
</evidence>
<evidence type="ECO:0000259" key="14">
    <source>
        <dbReference type="Pfam" id="PF04815"/>
    </source>
</evidence>
<dbReference type="Pfam" id="PF04815">
    <property type="entry name" value="Sec23_helical"/>
    <property type="match status" value="1"/>
</dbReference>
<evidence type="ECO:0000259" key="15">
    <source>
        <dbReference type="Pfam" id="PF08033"/>
    </source>
</evidence>
<dbReference type="InterPro" id="IPR036175">
    <property type="entry name" value="Sec23/24_helical_dom_sf"/>
</dbReference>
<dbReference type="PANTHER" id="PTHR11141">
    <property type="entry name" value="PROTEIN TRANSPORT PROTEIN SEC23"/>
    <property type="match status" value="1"/>
</dbReference>
<dbReference type="Gene3D" id="2.60.40.1670">
    <property type="entry name" value="beta-sandwich domain of Sec23/24"/>
    <property type="match status" value="2"/>
</dbReference>
<feature type="domain" description="Sec23/Sec24 trunk" evidence="13">
    <location>
        <begin position="126"/>
        <end position="392"/>
    </location>
</feature>
<dbReference type="PANTHER" id="PTHR11141:SF2">
    <property type="entry name" value="PROTEIN TRANSPORT PROTEIN SEC23 C"/>
    <property type="match status" value="1"/>
</dbReference>
<dbReference type="GO" id="GO:0006886">
    <property type="term" value="P:intracellular protein transport"/>
    <property type="evidence" value="ECO:0007669"/>
    <property type="project" value="InterPro"/>
</dbReference>
<dbReference type="GO" id="GO:0030127">
    <property type="term" value="C:COPII vesicle coat"/>
    <property type="evidence" value="ECO:0007669"/>
    <property type="project" value="InterPro"/>
</dbReference>
<dbReference type="CDD" id="cd11287">
    <property type="entry name" value="Sec23_C"/>
    <property type="match status" value="1"/>
</dbReference>
<feature type="domain" description="Sec23/Sec24 beta-sandwich" evidence="15">
    <location>
        <begin position="488"/>
        <end position="590"/>
    </location>
</feature>
<dbReference type="Pfam" id="PF08033">
    <property type="entry name" value="Sec23_BS"/>
    <property type="match status" value="2"/>
</dbReference>
<evidence type="ECO:0000256" key="1">
    <source>
        <dbReference type="ARBA" id="ARBA00022448"/>
    </source>
</evidence>
<protein>
    <recommendedName>
        <fullName evidence="10">Protein transport protein SEC23</fullName>
    </recommendedName>
</protein>
<comment type="subcellular location">
    <subcellularLocation>
        <location evidence="10">Cytoplasmic vesicle</location>
        <location evidence="10">COPII-coated vesicle membrane</location>
        <topology evidence="10">Peripheral membrane protein</topology>
        <orientation evidence="10">Cytoplasmic side</orientation>
    </subcellularLocation>
    <subcellularLocation>
        <location evidence="10">Endoplasmic reticulum membrane</location>
        <topology evidence="10">Peripheral membrane protein</topology>
        <orientation evidence="10">Cytoplasmic side</orientation>
    </subcellularLocation>
</comment>